<gene>
    <name evidence="12" type="ORF">P153DRAFT_53508</name>
</gene>
<dbReference type="PANTHER" id="PTHR47161">
    <property type="entry name" value="LYMPHOID-SPECIFIC HELICASE"/>
    <property type="match status" value="1"/>
</dbReference>
<keyword evidence="3" id="KW-0547">Nucleotide-binding</keyword>
<dbReference type="PROSITE" id="PS51194">
    <property type="entry name" value="HELICASE_CTER"/>
    <property type="match status" value="1"/>
</dbReference>
<dbReference type="SUPFAM" id="SSF52540">
    <property type="entry name" value="P-loop containing nucleoside triphosphate hydrolases"/>
    <property type="match status" value="2"/>
</dbReference>
<dbReference type="AlphaFoldDB" id="A0A6A6A6Q7"/>
<dbReference type="InterPro" id="IPR038718">
    <property type="entry name" value="SNF2-like_sf"/>
</dbReference>
<dbReference type="PANTHER" id="PTHR47161:SF1">
    <property type="entry name" value="LYMPHOID-SPECIFIC HELICASE"/>
    <property type="match status" value="1"/>
</dbReference>
<dbReference type="InterPro" id="IPR000330">
    <property type="entry name" value="SNF2_N"/>
</dbReference>
<dbReference type="CDD" id="cd18793">
    <property type="entry name" value="SF2_C_SNF"/>
    <property type="match status" value="1"/>
</dbReference>
<evidence type="ECO:0000313" key="13">
    <source>
        <dbReference type="Proteomes" id="UP000799771"/>
    </source>
</evidence>
<feature type="region of interest" description="Disordered" evidence="9">
    <location>
        <begin position="96"/>
        <end position="166"/>
    </location>
</feature>
<dbReference type="RefSeq" id="XP_033522071.1">
    <property type="nucleotide sequence ID" value="XM_033673262.1"/>
</dbReference>
<dbReference type="InterPro" id="IPR027417">
    <property type="entry name" value="P-loop_NTPase"/>
</dbReference>
<feature type="compositionally biased region" description="Polar residues" evidence="9">
    <location>
        <begin position="526"/>
        <end position="537"/>
    </location>
</feature>
<dbReference type="OrthoDB" id="5857104at2759"/>
<keyword evidence="7" id="KW-0175">Coiled coil</keyword>
<keyword evidence="4" id="KW-0378">Hydrolase</keyword>
<dbReference type="GO" id="GO:0005524">
    <property type="term" value="F:ATP binding"/>
    <property type="evidence" value="ECO:0007669"/>
    <property type="project" value="UniProtKB-KW"/>
</dbReference>
<dbReference type="InterPro" id="IPR014001">
    <property type="entry name" value="Helicase_ATP-bd"/>
</dbReference>
<dbReference type="SMART" id="SM00487">
    <property type="entry name" value="DEXDc"/>
    <property type="match status" value="1"/>
</dbReference>
<dbReference type="InterPro" id="IPR001650">
    <property type="entry name" value="Helicase_C-like"/>
</dbReference>
<dbReference type="Pfam" id="PF00176">
    <property type="entry name" value="SNF2-rel_dom"/>
    <property type="match status" value="1"/>
</dbReference>
<dbReference type="GO" id="GO:0003682">
    <property type="term" value="F:chromatin binding"/>
    <property type="evidence" value="ECO:0007669"/>
    <property type="project" value="TreeGrafter"/>
</dbReference>
<evidence type="ECO:0000256" key="9">
    <source>
        <dbReference type="SAM" id="MobiDB-lite"/>
    </source>
</evidence>
<dbReference type="SMART" id="SM00490">
    <property type="entry name" value="HELICc"/>
    <property type="match status" value="1"/>
</dbReference>
<evidence type="ECO:0000256" key="8">
    <source>
        <dbReference type="ARBA" id="ARBA00023242"/>
    </source>
</evidence>
<evidence type="ECO:0000256" key="6">
    <source>
        <dbReference type="ARBA" id="ARBA00022840"/>
    </source>
</evidence>
<feature type="compositionally biased region" description="Basic and acidic residues" evidence="9">
    <location>
        <begin position="33"/>
        <end position="69"/>
    </location>
</feature>
<evidence type="ECO:0000256" key="5">
    <source>
        <dbReference type="ARBA" id="ARBA00022806"/>
    </source>
</evidence>
<feature type="domain" description="Helicase ATP-binding" evidence="10">
    <location>
        <begin position="234"/>
        <end position="401"/>
    </location>
</feature>
<comment type="similarity">
    <text evidence="2">Belongs to the SNF2/RAD54 helicase family.</text>
</comment>
<protein>
    <submittedName>
        <fullName evidence="12">SNF2 family helicase/ATPase-like protein PasG</fullName>
    </submittedName>
</protein>
<dbReference type="Gene3D" id="3.40.50.10810">
    <property type="entry name" value="Tandem AAA-ATPase domain"/>
    <property type="match status" value="1"/>
</dbReference>
<feature type="compositionally biased region" description="Basic and acidic residues" evidence="9">
    <location>
        <begin position="142"/>
        <end position="152"/>
    </location>
</feature>
<dbReference type="FunFam" id="3.40.50.10810:FF:000015">
    <property type="entry name" value="lymphoid-specific helicase isoform X1"/>
    <property type="match status" value="1"/>
</dbReference>
<feature type="region of interest" description="Disordered" evidence="9">
    <location>
        <begin position="1"/>
        <end position="69"/>
    </location>
</feature>
<dbReference type="Proteomes" id="UP000799771">
    <property type="component" value="Unassembled WGS sequence"/>
</dbReference>
<dbReference type="GO" id="GO:0044027">
    <property type="term" value="P:negative regulation of gene expression via chromosomal CpG island methylation"/>
    <property type="evidence" value="ECO:0007669"/>
    <property type="project" value="TreeGrafter"/>
</dbReference>
<dbReference type="CDD" id="cd18009">
    <property type="entry name" value="DEXHc_HELLS_SMARCA6"/>
    <property type="match status" value="1"/>
</dbReference>
<organism evidence="12 13">
    <name type="scientific">Dothidotthia symphoricarpi CBS 119687</name>
    <dbReference type="NCBI Taxonomy" id="1392245"/>
    <lineage>
        <taxon>Eukaryota</taxon>
        <taxon>Fungi</taxon>
        <taxon>Dikarya</taxon>
        <taxon>Ascomycota</taxon>
        <taxon>Pezizomycotina</taxon>
        <taxon>Dothideomycetes</taxon>
        <taxon>Pleosporomycetidae</taxon>
        <taxon>Pleosporales</taxon>
        <taxon>Dothidotthiaceae</taxon>
        <taxon>Dothidotthia</taxon>
    </lineage>
</organism>
<dbReference type="GO" id="GO:0005634">
    <property type="term" value="C:nucleus"/>
    <property type="evidence" value="ECO:0007669"/>
    <property type="project" value="UniProtKB-SubCell"/>
</dbReference>
<sequence>MTSSSVSSAICEPTPASSPSPADMDTENISKSVLEEEKRMKLQREKNDAKRDAQLEKERQEDLKSGKEVLDKKFQQLEFLMNKSKLYATVMLAQMQRQEDEEKAQDEKTDGLASKREKNADKAAVESQRRATRGSAANGTSEARKQEEDAAFKKKGRGKPKKQDAKISGYFKKADLEKKTDQKNVADALKAAADEDNVKPGDVGVQNLKSARQPKLVVGGTMRSYQLEGLEWMLSLYENGINGILADEMGLGKTIQTIAMLAHLWENKSYGPFLVAAPLSTTSNWVAEFEKWTPSIPVLLYHGDKKEREKLRRTKLKSPGTDQFPVVVTSYEICMNDRKYLTGFGWQFIIIDEGHRIKNLDCRLIRELQQFQSANRLLITGTPLQNNLTELWSLLHFLLPTVFDKLSTFESWFDFSSLKDKSSYEQLLSEERQQYLVKSLHAVLKPFLLRRVKTDVESLMPKKREYVLYAPLTTMQRELYQAILDGTSRPYLEERAVERLSVGLASRAATPLSIHSKNGSRKRKSPSSGNSTPNKSAKLSRAGTPASVASRRGRSKSKRNYEEVSDDEYFAELDKPESEDLEEEIELDSEAEEERIRAATFEIAKRQLLQKKLGNPIMQLRLCCNSPYNFFNPFLKADTDDTETFASETEPDETLVSTSGKMLLLDSLLPELLQRGHKVLIFSQFTTMLDLLGQYLDLRSYKHARIDGSVAQSDRQAQILAFNKVNTSKNATNVFILSTRAGGQGINLAAADTVILFDSDWNPQQDLQAMDRAHRIGQTRNVIVYRFATRNTVEQNLLESAEAKRRLEKLVIRKGGVRNDNGKGKGVDKEQEVEELQKLLRRSDGEKFDIEGVETGKLLGGEELEILLDRSDEAYERAEKGLDVGGEGKVFQAVGKREEGALMEGLRA</sequence>
<reference evidence="12" key="1">
    <citation type="journal article" date="2020" name="Stud. Mycol.">
        <title>101 Dothideomycetes genomes: a test case for predicting lifestyles and emergence of pathogens.</title>
        <authorList>
            <person name="Haridas S."/>
            <person name="Albert R."/>
            <person name="Binder M."/>
            <person name="Bloem J."/>
            <person name="Labutti K."/>
            <person name="Salamov A."/>
            <person name="Andreopoulos B."/>
            <person name="Baker S."/>
            <person name="Barry K."/>
            <person name="Bills G."/>
            <person name="Bluhm B."/>
            <person name="Cannon C."/>
            <person name="Castanera R."/>
            <person name="Culley D."/>
            <person name="Daum C."/>
            <person name="Ezra D."/>
            <person name="Gonzalez J."/>
            <person name="Henrissat B."/>
            <person name="Kuo A."/>
            <person name="Liang C."/>
            <person name="Lipzen A."/>
            <person name="Lutzoni F."/>
            <person name="Magnuson J."/>
            <person name="Mondo S."/>
            <person name="Nolan M."/>
            <person name="Ohm R."/>
            <person name="Pangilinan J."/>
            <person name="Park H.-J."/>
            <person name="Ramirez L."/>
            <person name="Alfaro M."/>
            <person name="Sun H."/>
            <person name="Tritt A."/>
            <person name="Yoshinaga Y."/>
            <person name="Zwiers L.-H."/>
            <person name="Turgeon B."/>
            <person name="Goodwin S."/>
            <person name="Spatafora J."/>
            <person name="Crous P."/>
            <person name="Grigoriev I."/>
        </authorList>
    </citation>
    <scope>NUCLEOTIDE SEQUENCE</scope>
    <source>
        <strain evidence="12">CBS 119687</strain>
    </source>
</reference>
<dbReference type="GeneID" id="54413694"/>
<evidence type="ECO:0000256" key="7">
    <source>
        <dbReference type="ARBA" id="ARBA00023054"/>
    </source>
</evidence>
<dbReference type="PROSITE" id="PS51192">
    <property type="entry name" value="HELICASE_ATP_BIND_1"/>
    <property type="match status" value="1"/>
</dbReference>
<dbReference type="GO" id="GO:0006346">
    <property type="term" value="P:DNA methylation-dependent constitutive heterochromatin formation"/>
    <property type="evidence" value="ECO:0007669"/>
    <property type="project" value="TreeGrafter"/>
</dbReference>
<feature type="domain" description="Helicase C-terminal" evidence="11">
    <location>
        <begin position="664"/>
        <end position="840"/>
    </location>
</feature>
<evidence type="ECO:0000259" key="10">
    <source>
        <dbReference type="PROSITE" id="PS51192"/>
    </source>
</evidence>
<evidence type="ECO:0000256" key="1">
    <source>
        <dbReference type="ARBA" id="ARBA00004123"/>
    </source>
</evidence>
<keyword evidence="6" id="KW-0067">ATP-binding</keyword>
<dbReference type="Gene3D" id="3.40.50.300">
    <property type="entry name" value="P-loop containing nucleotide triphosphate hydrolases"/>
    <property type="match status" value="1"/>
</dbReference>
<keyword evidence="5 12" id="KW-0347">Helicase</keyword>
<dbReference type="GO" id="GO:0004386">
    <property type="term" value="F:helicase activity"/>
    <property type="evidence" value="ECO:0007669"/>
    <property type="project" value="UniProtKB-KW"/>
</dbReference>
<comment type="subcellular location">
    <subcellularLocation>
        <location evidence="1">Nucleus</location>
    </subcellularLocation>
</comment>
<keyword evidence="8" id="KW-0539">Nucleus</keyword>
<dbReference type="Pfam" id="PF00271">
    <property type="entry name" value="Helicase_C"/>
    <property type="match status" value="1"/>
</dbReference>
<accession>A0A6A6A6Q7</accession>
<name>A0A6A6A6Q7_9PLEO</name>
<evidence type="ECO:0000313" key="12">
    <source>
        <dbReference type="EMBL" id="KAF2127682.1"/>
    </source>
</evidence>
<keyword evidence="13" id="KW-1185">Reference proteome</keyword>
<evidence type="ECO:0000256" key="4">
    <source>
        <dbReference type="ARBA" id="ARBA00022801"/>
    </source>
</evidence>
<dbReference type="GO" id="GO:0016787">
    <property type="term" value="F:hydrolase activity"/>
    <property type="evidence" value="ECO:0007669"/>
    <property type="project" value="UniProtKB-KW"/>
</dbReference>
<dbReference type="EMBL" id="ML977510">
    <property type="protein sequence ID" value="KAF2127682.1"/>
    <property type="molecule type" value="Genomic_DNA"/>
</dbReference>
<dbReference type="InterPro" id="IPR044753">
    <property type="entry name" value="HELLS_N"/>
</dbReference>
<feature type="compositionally biased region" description="Basic and acidic residues" evidence="9">
    <location>
        <begin position="97"/>
        <end position="129"/>
    </location>
</feature>
<dbReference type="InterPro" id="IPR049730">
    <property type="entry name" value="SNF2/RAD54-like_C"/>
</dbReference>
<proteinExistence type="inferred from homology"/>
<evidence type="ECO:0000256" key="2">
    <source>
        <dbReference type="ARBA" id="ARBA00007025"/>
    </source>
</evidence>
<dbReference type="GO" id="GO:0031508">
    <property type="term" value="P:pericentric heterochromatin formation"/>
    <property type="evidence" value="ECO:0007669"/>
    <property type="project" value="TreeGrafter"/>
</dbReference>
<evidence type="ECO:0000259" key="11">
    <source>
        <dbReference type="PROSITE" id="PS51194"/>
    </source>
</evidence>
<feature type="region of interest" description="Disordered" evidence="9">
    <location>
        <begin position="511"/>
        <end position="580"/>
    </location>
</feature>
<dbReference type="GO" id="GO:0005721">
    <property type="term" value="C:pericentric heterochromatin"/>
    <property type="evidence" value="ECO:0007669"/>
    <property type="project" value="TreeGrafter"/>
</dbReference>
<evidence type="ECO:0000256" key="3">
    <source>
        <dbReference type="ARBA" id="ARBA00022741"/>
    </source>
</evidence>